<protein>
    <submittedName>
        <fullName evidence="10">Peptide/nickel transport system permease protein</fullName>
    </submittedName>
</protein>
<feature type="transmembrane region" description="Helical" evidence="7">
    <location>
        <begin position="181"/>
        <end position="207"/>
    </location>
</feature>
<evidence type="ECO:0000256" key="3">
    <source>
        <dbReference type="ARBA" id="ARBA00022475"/>
    </source>
</evidence>
<keyword evidence="11" id="KW-1185">Reference proteome</keyword>
<keyword evidence="4 7" id="KW-0812">Transmembrane</keyword>
<dbReference type="InterPro" id="IPR035906">
    <property type="entry name" value="MetI-like_sf"/>
</dbReference>
<organism evidence="10 11">
    <name type="scientific">Thermopolyspora flexuosa</name>
    <dbReference type="NCBI Taxonomy" id="103836"/>
    <lineage>
        <taxon>Bacteria</taxon>
        <taxon>Bacillati</taxon>
        <taxon>Actinomycetota</taxon>
        <taxon>Actinomycetes</taxon>
        <taxon>Streptosporangiales</taxon>
        <taxon>Streptosporangiaceae</taxon>
        <taxon>Thermopolyspora</taxon>
    </lineage>
</organism>
<keyword evidence="3" id="KW-1003">Cell membrane</keyword>
<feature type="transmembrane region" description="Helical" evidence="7">
    <location>
        <begin position="319"/>
        <end position="342"/>
    </location>
</feature>
<evidence type="ECO:0000256" key="2">
    <source>
        <dbReference type="ARBA" id="ARBA00022448"/>
    </source>
</evidence>
<feature type="region of interest" description="Disordered" evidence="8">
    <location>
        <begin position="1"/>
        <end position="42"/>
    </location>
</feature>
<reference evidence="10 11" key="1">
    <citation type="submission" date="2019-06" db="EMBL/GenBank/DDBJ databases">
        <title>Sequencing the genomes of 1000 actinobacteria strains.</title>
        <authorList>
            <person name="Klenk H.-P."/>
        </authorList>
    </citation>
    <scope>NUCLEOTIDE SEQUENCE [LARGE SCALE GENOMIC DNA]</scope>
    <source>
        <strain evidence="10 11">DSM 43186</strain>
    </source>
</reference>
<dbReference type="CDD" id="cd06261">
    <property type="entry name" value="TM_PBP2"/>
    <property type="match status" value="1"/>
</dbReference>
<dbReference type="PANTHER" id="PTHR43163:SF6">
    <property type="entry name" value="DIPEPTIDE TRANSPORT SYSTEM PERMEASE PROTEIN DPPB-RELATED"/>
    <property type="match status" value="1"/>
</dbReference>
<dbReference type="SUPFAM" id="SSF161098">
    <property type="entry name" value="MetI-like"/>
    <property type="match status" value="1"/>
</dbReference>
<proteinExistence type="inferred from homology"/>
<dbReference type="Gene3D" id="1.10.3720.10">
    <property type="entry name" value="MetI-like"/>
    <property type="match status" value="1"/>
</dbReference>
<comment type="subcellular location">
    <subcellularLocation>
        <location evidence="1 7">Cell membrane</location>
        <topology evidence="1 7">Multi-pass membrane protein</topology>
    </subcellularLocation>
</comment>
<keyword evidence="6 7" id="KW-0472">Membrane</keyword>
<dbReference type="InterPro" id="IPR000515">
    <property type="entry name" value="MetI-like"/>
</dbReference>
<evidence type="ECO:0000256" key="5">
    <source>
        <dbReference type="ARBA" id="ARBA00022989"/>
    </source>
</evidence>
<feature type="transmembrane region" description="Helical" evidence="7">
    <location>
        <begin position="55"/>
        <end position="76"/>
    </location>
</feature>
<evidence type="ECO:0000313" key="11">
    <source>
        <dbReference type="Proteomes" id="UP000319213"/>
    </source>
</evidence>
<feature type="compositionally biased region" description="Low complexity" evidence="8">
    <location>
        <begin position="1"/>
        <end position="23"/>
    </location>
</feature>
<evidence type="ECO:0000256" key="6">
    <source>
        <dbReference type="ARBA" id="ARBA00023136"/>
    </source>
</evidence>
<accession>A0A543IUB6</accession>
<dbReference type="GO" id="GO:0005886">
    <property type="term" value="C:plasma membrane"/>
    <property type="evidence" value="ECO:0007669"/>
    <property type="project" value="UniProtKB-SubCell"/>
</dbReference>
<feature type="transmembrane region" description="Helical" evidence="7">
    <location>
        <begin position="219"/>
        <end position="238"/>
    </location>
</feature>
<dbReference type="GO" id="GO:0071916">
    <property type="term" value="F:dipeptide transmembrane transporter activity"/>
    <property type="evidence" value="ECO:0007669"/>
    <property type="project" value="TreeGrafter"/>
</dbReference>
<comment type="caution">
    <text evidence="10">The sequence shown here is derived from an EMBL/GenBank/DDBJ whole genome shotgun (WGS) entry which is preliminary data.</text>
</comment>
<evidence type="ECO:0000256" key="7">
    <source>
        <dbReference type="RuleBase" id="RU363032"/>
    </source>
</evidence>
<keyword evidence="2 7" id="KW-0813">Transport</keyword>
<comment type="similarity">
    <text evidence="7">Belongs to the binding-protein-dependent transport system permease family.</text>
</comment>
<evidence type="ECO:0000313" key="10">
    <source>
        <dbReference type="EMBL" id="TQM74164.1"/>
    </source>
</evidence>
<sequence length="352" mass="36456">MSATSAGGSAATGGTPVAAGRTPPARPAPPLPETSGRPSARTAGRGLLRAMARRIGSGIVVIWAAATTAYLALLAAPGDTVDILIGDGPDTPEIRAGIIREWGLDRPEIVQYLSYLGRLLQGDLGRSYQLQRGVGDILAEQIGPSARLAVAAAATAIVLAVLIALVTAGRGPWARRAVSGVELLAVSVPTFVIGIVLLSVFSFSLGWFPVSGDEGWKSLVLPALTLALPAAGVLGQVLREGLEKALEQPFATTARARGLTERALVARHALRHAMLPGATLVGWFVAQLLTQAIITEAVFGRPGVGRVVLQAVTGGDMPVVMAVVILSAVVFVTVSTVLDLLYRVIDPRLRSS</sequence>
<name>A0A543IUB6_9ACTN</name>
<dbReference type="Pfam" id="PF00528">
    <property type="entry name" value="BPD_transp_1"/>
    <property type="match status" value="1"/>
</dbReference>
<dbReference type="EMBL" id="VFPQ01000001">
    <property type="protein sequence ID" value="TQM74164.1"/>
    <property type="molecule type" value="Genomic_DNA"/>
</dbReference>
<dbReference type="PROSITE" id="PS50928">
    <property type="entry name" value="ABC_TM1"/>
    <property type="match status" value="1"/>
</dbReference>
<evidence type="ECO:0000256" key="4">
    <source>
        <dbReference type="ARBA" id="ARBA00022692"/>
    </source>
</evidence>
<dbReference type="AlphaFoldDB" id="A0A543IUB6"/>
<dbReference type="RefSeq" id="WP_229789073.1">
    <property type="nucleotide sequence ID" value="NZ_BMPV01000006.1"/>
</dbReference>
<gene>
    <name evidence="10" type="ORF">FHX40_0828</name>
</gene>
<evidence type="ECO:0000256" key="1">
    <source>
        <dbReference type="ARBA" id="ARBA00004651"/>
    </source>
</evidence>
<evidence type="ECO:0000256" key="8">
    <source>
        <dbReference type="SAM" id="MobiDB-lite"/>
    </source>
</evidence>
<dbReference type="PANTHER" id="PTHR43163">
    <property type="entry name" value="DIPEPTIDE TRANSPORT SYSTEM PERMEASE PROTEIN DPPB-RELATED"/>
    <property type="match status" value="1"/>
</dbReference>
<evidence type="ECO:0000259" key="9">
    <source>
        <dbReference type="PROSITE" id="PS50928"/>
    </source>
</evidence>
<dbReference type="Proteomes" id="UP000319213">
    <property type="component" value="Unassembled WGS sequence"/>
</dbReference>
<feature type="domain" description="ABC transmembrane type-1" evidence="9">
    <location>
        <begin position="142"/>
        <end position="342"/>
    </location>
</feature>
<keyword evidence="5 7" id="KW-1133">Transmembrane helix</keyword>
<feature type="transmembrane region" description="Helical" evidence="7">
    <location>
        <begin position="277"/>
        <end position="299"/>
    </location>
</feature>
<feature type="transmembrane region" description="Helical" evidence="7">
    <location>
        <begin position="148"/>
        <end position="169"/>
    </location>
</feature>